<dbReference type="InterPro" id="IPR036291">
    <property type="entry name" value="NAD(P)-bd_dom_sf"/>
</dbReference>
<dbReference type="Pfam" id="PF13561">
    <property type="entry name" value="adh_short_C2"/>
    <property type="match status" value="1"/>
</dbReference>
<reference evidence="4 5" key="1">
    <citation type="submission" date="2022-06" db="EMBL/GenBank/DDBJ databases">
        <title>Roseomonas CN29.</title>
        <authorList>
            <person name="Cheng Y."/>
            <person name="He X."/>
        </authorList>
    </citation>
    <scope>NUCLEOTIDE SEQUENCE [LARGE SCALE GENOMIC DNA]</scope>
    <source>
        <strain evidence="4 5">CN29</strain>
    </source>
</reference>
<comment type="similarity">
    <text evidence="1">Belongs to the short-chain dehydrogenases/reductases (SDR) family.</text>
</comment>
<dbReference type="PRINTS" id="PR00080">
    <property type="entry name" value="SDRFAMILY"/>
</dbReference>
<dbReference type="CDD" id="cd05233">
    <property type="entry name" value="SDR_c"/>
    <property type="match status" value="1"/>
</dbReference>
<dbReference type="RefSeq" id="WP_257718991.1">
    <property type="nucleotide sequence ID" value="NZ_JANJOU010000032.1"/>
</dbReference>
<dbReference type="PANTHER" id="PTHR43639">
    <property type="entry name" value="OXIDOREDUCTASE, SHORT-CHAIN DEHYDROGENASE/REDUCTASE FAMILY (AFU_ORTHOLOGUE AFUA_5G02870)"/>
    <property type="match status" value="1"/>
</dbReference>
<dbReference type="PANTHER" id="PTHR43639:SF1">
    <property type="entry name" value="SHORT-CHAIN DEHYDROGENASE_REDUCTASE FAMILY PROTEIN"/>
    <property type="match status" value="1"/>
</dbReference>
<evidence type="ECO:0000313" key="5">
    <source>
        <dbReference type="Proteomes" id="UP001524642"/>
    </source>
</evidence>
<keyword evidence="2" id="KW-0560">Oxidoreductase</keyword>
<dbReference type="Gene3D" id="3.40.50.720">
    <property type="entry name" value="NAD(P)-binding Rossmann-like Domain"/>
    <property type="match status" value="1"/>
</dbReference>
<feature type="domain" description="Ketoreductase" evidence="3">
    <location>
        <begin position="24"/>
        <end position="207"/>
    </location>
</feature>
<dbReference type="InterPro" id="IPR057326">
    <property type="entry name" value="KR_dom"/>
</dbReference>
<evidence type="ECO:0000256" key="2">
    <source>
        <dbReference type="ARBA" id="ARBA00023002"/>
    </source>
</evidence>
<comment type="caution">
    <text evidence="4">The sequence shown here is derived from an EMBL/GenBank/DDBJ whole genome shotgun (WGS) entry which is preliminary data.</text>
</comment>
<dbReference type="EMBL" id="JANJOU010000032">
    <property type="protein sequence ID" value="MCR0985339.1"/>
    <property type="molecule type" value="Genomic_DNA"/>
</dbReference>
<dbReference type="Proteomes" id="UP001524642">
    <property type="component" value="Unassembled WGS sequence"/>
</dbReference>
<proteinExistence type="inferred from homology"/>
<organism evidence="4 5">
    <name type="scientific">Roseomonas populi</name>
    <dbReference type="NCBI Taxonomy" id="3121582"/>
    <lineage>
        <taxon>Bacteria</taxon>
        <taxon>Pseudomonadati</taxon>
        <taxon>Pseudomonadota</taxon>
        <taxon>Alphaproteobacteria</taxon>
        <taxon>Acetobacterales</taxon>
        <taxon>Roseomonadaceae</taxon>
        <taxon>Roseomonas</taxon>
    </lineage>
</organism>
<sequence length="264" mass="26788">MSDGAGTGTAPLRGTGIPALSVPKVALVTGASGGIGRATAARLAATGTAVVVGYNSRRAEAEEVVAALDGAGHMALRIAVDEPSSILEAAAAVERRHGRLDALVNSGGATTPVPANDLDALTDEIFDRTVAVNLRGPFAVIRAFRPLLERGEGAAIVNISSIAARTGLGSSLAYLAAKAGVDALTLALAKVLAPKVRVFSVSPAGVDTGFVPGRTREQLERTAERLPLAHVTTPDDVARAVIACIVNLTSSTGIVLPVDEGRHL</sequence>
<evidence type="ECO:0000313" key="4">
    <source>
        <dbReference type="EMBL" id="MCR0985339.1"/>
    </source>
</evidence>
<dbReference type="SMART" id="SM00822">
    <property type="entry name" value="PKS_KR"/>
    <property type="match status" value="1"/>
</dbReference>
<dbReference type="SUPFAM" id="SSF51735">
    <property type="entry name" value="NAD(P)-binding Rossmann-fold domains"/>
    <property type="match status" value="1"/>
</dbReference>
<keyword evidence="5" id="KW-1185">Reference proteome</keyword>
<protein>
    <submittedName>
        <fullName evidence="4">SDR family oxidoreductase</fullName>
    </submittedName>
</protein>
<dbReference type="PRINTS" id="PR00081">
    <property type="entry name" value="GDHRDH"/>
</dbReference>
<accession>A0ABT1XED3</accession>
<name>A0ABT1XED3_9PROT</name>
<evidence type="ECO:0000256" key="1">
    <source>
        <dbReference type="ARBA" id="ARBA00006484"/>
    </source>
</evidence>
<gene>
    <name evidence="4" type="ORF">NRP21_25135</name>
</gene>
<dbReference type="InterPro" id="IPR002347">
    <property type="entry name" value="SDR_fam"/>
</dbReference>
<evidence type="ECO:0000259" key="3">
    <source>
        <dbReference type="SMART" id="SM00822"/>
    </source>
</evidence>